<dbReference type="Pfam" id="PF11351">
    <property type="entry name" value="GTA_holin_3TM"/>
    <property type="match status" value="1"/>
</dbReference>
<feature type="transmembrane region" description="Helical" evidence="1">
    <location>
        <begin position="66"/>
        <end position="89"/>
    </location>
</feature>
<gene>
    <name evidence="2" type="ORF">GCM10007877_07140</name>
</gene>
<dbReference type="InterPro" id="IPR021497">
    <property type="entry name" value="GTA_holin_3TM"/>
</dbReference>
<dbReference type="AlphaFoldDB" id="A0AA37T824"/>
<evidence type="ECO:0000313" key="2">
    <source>
        <dbReference type="EMBL" id="GLS25000.1"/>
    </source>
</evidence>
<evidence type="ECO:0000313" key="3">
    <source>
        <dbReference type="Proteomes" id="UP001156870"/>
    </source>
</evidence>
<organism evidence="2 3">
    <name type="scientific">Marinibactrum halimedae</name>
    <dbReference type="NCBI Taxonomy" id="1444977"/>
    <lineage>
        <taxon>Bacteria</taxon>
        <taxon>Pseudomonadati</taxon>
        <taxon>Pseudomonadota</taxon>
        <taxon>Gammaproteobacteria</taxon>
        <taxon>Cellvibrionales</taxon>
        <taxon>Cellvibrionaceae</taxon>
        <taxon>Marinibactrum</taxon>
    </lineage>
</organism>
<comment type="caution">
    <text evidence="2">The sequence shown here is derived from an EMBL/GenBank/DDBJ whole genome shotgun (WGS) entry which is preliminary data.</text>
</comment>
<evidence type="ECO:0008006" key="4">
    <source>
        <dbReference type="Google" id="ProtNLM"/>
    </source>
</evidence>
<accession>A0AA37T824</accession>
<keyword evidence="1" id="KW-0472">Membrane</keyword>
<dbReference type="RefSeq" id="WP_232592629.1">
    <property type="nucleotide sequence ID" value="NZ_BSPD01000021.1"/>
</dbReference>
<keyword evidence="1" id="KW-1133">Transmembrane helix</keyword>
<keyword evidence="3" id="KW-1185">Reference proteome</keyword>
<dbReference type="Proteomes" id="UP001156870">
    <property type="component" value="Unassembled WGS sequence"/>
</dbReference>
<sequence>MKLVGVGDIIKSVGDLADDLFTSDEERLKIAIENRKLDATLIQEQTKINVAEAQHQSVFVAGWRPFIGWIGGVAMAYQFVLYPLLVWVWALGQAQGWIPCHLEGIASGVCSFAPPPVFDSGPLFAIVMGMLGIGGLRSLDKHNRVETRRIRPSGS</sequence>
<protein>
    <recommendedName>
        <fullName evidence="4">Holin of 3TMs, for gene-transfer release</fullName>
    </recommendedName>
</protein>
<dbReference type="EMBL" id="BSPD01000021">
    <property type="protein sequence ID" value="GLS25000.1"/>
    <property type="molecule type" value="Genomic_DNA"/>
</dbReference>
<proteinExistence type="predicted"/>
<feature type="transmembrane region" description="Helical" evidence="1">
    <location>
        <begin position="121"/>
        <end position="139"/>
    </location>
</feature>
<name>A0AA37T824_9GAMM</name>
<keyword evidence="1" id="KW-0812">Transmembrane</keyword>
<reference evidence="2 3" key="1">
    <citation type="journal article" date="2014" name="Int. J. Syst. Evol. Microbiol.">
        <title>Complete genome sequence of Corynebacterium casei LMG S-19264T (=DSM 44701T), isolated from a smear-ripened cheese.</title>
        <authorList>
            <consortium name="US DOE Joint Genome Institute (JGI-PGF)"/>
            <person name="Walter F."/>
            <person name="Albersmeier A."/>
            <person name="Kalinowski J."/>
            <person name="Ruckert C."/>
        </authorList>
    </citation>
    <scope>NUCLEOTIDE SEQUENCE [LARGE SCALE GENOMIC DNA]</scope>
    <source>
        <strain evidence="2 3">NBRC 110095</strain>
    </source>
</reference>
<evidence type="ECO:0000256" key="1">
    <source>
        <dbReference type="SAM" id="Phobius"/>
    </source>
</evidence>